<dbReference type="InterPro" id="IPR026444">
    <property type="entry name" value="Secre_tail"/>
</dbReference>
<comment type="caution">
    <text evidence="3">The sequence shown here is derived from an EMBL/GenBank/DDBJ whole genome shotgun (WGS) entry which is preliminary data.</text>
</comment>
<accession>A0A9X2XS45</accession>
<dbReference type="Proteomes" id="UP001155483">
    <property type="component" value="Unassembled WGS sequence"/>
</dbReference>
<dbReference type="SUPFAM" id="SSF49299">
    <property type="entry name" value="PKD domain"/>
    <property type="match status" value="1"/>
</dbReference>
<feature type="signal peptide" evidence="1">
    <location>
        <begin position="1"/>
        <end position="19"/>
    </location>
</feature>
<sequence length="660" mass="72758">MRKPLFFLLFLFLCTSLHAQYIYPVVNANFGADAELIANSCKKDSVVASDDWFSDGTNKNITGAGTFIIDTTGAAAMAARYAIDPAYRKLPFYRPMRFPSYSLLLNRMLIDGVLIRDYHGPDSTTFTTGSKNGMSPADWTAPVEQSVPDKNDIEDMFVHVRRSGPTTSYDLWLFGGISIIGITGNRYFDFEMYQTDIFYSRASRKFINYGPDEGHTSWTFDAQGNILKPGDIIFTAEYSTASLTFIEARIWVNKNDLNITPAAFNWAKDGSGNFIYDGASASSQYVYASIRPKTTGSFYSGVQSSAGTWAGPFKFLDAGNNILDNFTGGEFLEFSVNLTKLGLDPVTLLGGSACGLPFRRILAKTRTSTSFSSSLKDFVGPFDFFLSPEVEAAAETSILCTTNGISKINVLNPYATSVYTWSTPDGNILTRKDSTSIYVNSPGTYIVNQQLMNGCGVYASDTINIIYDPHCTVLDSKDIRLNGNFVGGKAALNWASIINGKAKYYEVQRSFDGKTYQTIAVVTNADPNATQKAYSYGDGSVPADAQKVFYRIRAVMDGSEFTSTPLQLQLPYSLKLSVYPNPAFQKAQISIFSDKQQNVDLSIVSAAGKTVYWKSVAARKGENVINLDDIGAWTPGMYIVRIASLTDVKWQKIIIQNRKF</sequence>
<feature type="chain" id="PRO_5040958576" evidence="1">
    <location>
        <begin position="20"/>
        <end position="660"/>
    </location>
</feature>
<evidence type="ECO:0000313" key="3">
    <source>
        <dbReference type="EMBL" id="MCU7547510.1"/>
    </source>
</evidence>
<dbReference type="RefSeq" id="WP_279294958.1">
    <property type="nucleotide sequence ID" value="NZ_JAOTIF010000001.1"/>
</dbReference>
<keyword evidence="1" id="KW-0732">Signal</keyword>
<evidence type="ECO:0000256" key="1">
    <source>
        <dbReference type="SAM" id="SignalP"/>
    </source>
</evidence>
<organism evidence="3 4">
    <name type="scientific">Paraflavisolibacter caeni</name>
    <dbReference type="NCBI Taxonomy" id="2982496"/>
    <lineage>
        <taxon>Bacteria</taxon>
        <taxon>Pseudomonadati</taxon>
        <taxon>Bacteroidota</taxon>
        <taxon>Chitinophagia</taxon>
        <taxon>Chitinophagales</taxon>
        <taxon>Chitinophagaceae</taxon>
        <taxon>Paraflavisolibacter</taxon>
    </lineage>
</organism>
<feature type="domain" description="Secretion system C-terminal sorting" evidence="2">
    <location>
        <begin position="578"/>
        <end position="655"/>
    </location>
</feature>
<reference evidence="3" key="1">
    <citation type="submission" date="2022-09" db="EMBL/GenBank/DDBJ databases">
        <authorList>
            <person name="Yuan C."/>
            <person name="Ke Z."/>
        </authorList>
    </citation>
    <scope>NUCLEOTIDE SEQUENCE</scope>
    <source>
        <strain evidence="3">LB-8</strain>
    </source>
</reference>
<protein>
    <submittedName>
        <fullName evidence="3">T9SS type A sorting domain-containing protein</fullName>
    </submittedName>
</protein>
<dbReference type="NCBIfam" id="TIGR04183">
    <property type="entry name" value="Por_Secre_tail"/>
    <property type="match status" value="1"/>
</dbReference>
<proteinExistence type="predicted"/>
<reference evidence="3" key="2">
    <citation type="submission" date="2023-04" db="EMBL/GenBank/DDBJ databases">
        <title>Paracnuella aquatica gen. nov., sp. nov., a member of the family Chitinophagaceae isolated from a hot spring.</title>
        <authorList>
            <person name="Wang C."/>
        </authorList>
    </citation>
    <scope>NUCLEOTIDE SEQUENCE</scope>
    <source>
        <strain evidence="3">LB-8</strain>
    </source>
</reference>
<evidence type="ECO:0000313" key="4">
    <source>
        <dbReference type="Proteomes" id="UP001155483"/>
    </source>
</evidence>
<dbReference type="Pfam" id="PF18962">
    <property type="entry name" value="Por_Secre_tail"/>
    <property type="match status" value="1"/>
</dbReference>
<dbReference type="InterPro" id="IPR035986">
    <property type="entry name" value="PKD_dom_sf"/>
</dbReference>
<name>A0A9X2XS45_9BACT</name>
<dbReference type="EMBL" id="JAOTIF010000001">
    <property type="protein sequence ID" value="MCU7547510.1"/>
    <property type="molecule type" value="Genomic_DNA"/>
</dbReference>
<evidence type="ECO:0000259" key="2">
    <source>
        <dbReference type="Pfam" id="PF18962"/>
    </source>
</evidence>
<gene>
    <name evidence="3" type="ORF">OCK74_00210</name>
</gene>
<keyword evidence="4" id="KW-1185">Reference proteome</keyword>
<dbReference type="AlphaFoldDB" id="A0A9X2XS45"/>